<organism evidence="1 2">
    <name type="scientific">Sporomusa silvacetica DSM 10669</name>
    <dbReference type="NCBI Taxonomy" id="1123289"/>
    <lineage>
        <taxon>Bacteria</taxon>
        <taxon>Bacillati</taxon>
        <taxon>Bacillota</taxon>
        <taxon>Negativicutes</taxon>
        <taxon>Selenomonadales</taxon>
        <taxon>Sporomusaceae</taxon>
        <taxon>Sporomusa</taxon>
    </lineage>
</organism>
<protein>
    <submittedName>
        <fullName evidence="1">Uncharacterized protein</fullName>
    </submittedName>
</protein>
<dbReference type="EMBL" id="CP155573">
    <property type="protein sequence ID" value="XFO67925.1"/>
    <property type="molecule type" value="Genomic_DNA"/>
</dbReference>
<keyword evidence="2" id="KW-1185">Reference proteome</keyword>
<sequence length="148" mass="16436">MNRNKVVERFIRIVLCGLISVYCMGGICQSGQAADCNLNSFLANSLADQEQAAEITLATGRRMFYEYPLHLSVGVSCRYVIEDDTIVKLAENKEVYKQPERLGMPGADAATGTFFFEAVKPGRTIVTLQHLFRGSIEKEIRVNVVVAE</sequence>
<proteinExistence type="predicted"/>
<evidence type="ECO:0000313" key="1">
    <source>
        <dbReference type="EMBL" id="XFO67925.1"/>
    </source>
</evidence>
<gene>
    <name evidence="1" type="ORF">SPSIL_041440</name>
</gene>
<name>A0ABZ3IQJ2_9FIRM</name>
<dbReference type="Proteomes" id="UP000216752">
    <property type="component" value="Chromosome"/>
</dbReference>
<reference evidence="1" key="1">
    <citation type="submission" date="2024-05" db="EMBL/GenBank/DDBJ databases">
        <title>Isolation and characterization of Sporomusa carbonis sp. nov., a carboxydotrophic hydrogenogen in the genus of Sporomusa isolated from a charcoal burning pile.</title>
        <authorList>
            <person name="Boeer T."/>
            <person name="Rosenbaum F."/>
            <person name="Eysell L."/>
            <person name="Mueller V."/>
            <person name="Daniel R."/>
            <person name="Poehlein A."/>
        </authorList>
    </citation>
    <scope>NUCLEOTIDE SEQUENCE [LARGE SCALE GENOMIC DNA]</scope>
    <source>
        <strain evidence="1">DSM 10669</strain>
    </source>
</reference>
<accession>A0ABZ3IQJ2</accession>
<evidence type="ECO:0000313" key="2">
    <source>
        <dbReference type="Proteomes" id="UP000216752"/>
    </source>
</evidence>
<dbReference type="RefSeq" id="WP_094603744.1">
    <property type="nucleotide sequence ID" value="NZ_CP155573.1"/>
</dbReference>